<comment type="caution">
    <text evidence="2">The sequence shown here is derived from an EMBL/GenBank/DDBJ whole genome shotgun (WGS) entry which is preliminary data.</text>
</comment>
<feature type="domain" description="MaoC-like" evidence="1">
    <location>
        <begin position="12"/>
        <end position="108"/>
    </location>
</feature>
<gene>
    <name evidence="2" type="ORF">bsdE14_19780</name>
</gene>
<dbReference type="PANTHER" id="PTHR43437">
    <property type="entry name" value="HYDROXYACYL-THIOESTER DEHYDRATASE TYPE 2, MITOCHONDRIAL-RELATED"/>
    <property type="match status" value="1"/>
</dbReference>
<dbReference type="SUPFAM" id="SSF54637">
    <property type="entry name" value="Thioesterase/thiol ester dehydrase-isomerase"/>
    <property type="match status" value="1"/>
</dbReference>
<keyword evidence="3" id="KW-1185">Reference proteome</keyword>
<dbReference type="Pfam" id="PF01575">
    <property type="entry name" value="MaoC_dehydratas"/>
    <property type="match status" value="1"/>
</dbReference>
<dbReference type="Proteomes" id="UP001208567">
    <property type="component" value="Unassembled WGS sequence"/>
</dbReference>
<evidence type="ECO:0000313" key="2">
    <source>
        <dbReference type="EMBL" id="GLC30568.1"/>
    </source>
</evidence>
<organism evidence="2 3">
    <name type="scientific">Clostridium omnivorum</name>
    <dbReference type="NCBI Taxonomy" id="1604902"/>
    <lineage>
        <taxon>Bacteria</taxon>
        <taxon>Bacillati</taxon>
        <taxon>Bacillota</taxon>
        <taxon>Clostridia</taxon>
        <taxon>Eubacteriales</taxon>
        <taxon>Clostridiaceae</taxon>
        <taxon>Clostridium</taxon>
    </lineage>
</organism>
<dbReference type="Gene3D" id="3.10.129.10">
    <property type="entry name" value="Hotdog Thioesterase"/>
    <property type="match status" value="1"/>
</dbReference>
<evidence type="ECO:0000313" key="3">
    <source>
        <dbReference type="Proteomes" id="UP001208567"/>
    </source>
</evidence>
<protein>
    <submittedName>
        <fullName evidence="2">3-hydroxybutyryl-CoA dehydratase</fullName>
    </submittedName>
</protein>
<dbReference type="InterPro" id="IPR002539">
    <property type="entry name" value="MaoC-like_dom"/>
</dbReference>
<dbReference type="PANTHER" id="PTHR43437:SF3">
    <property type="entry name" value="HYDROXYACYL-THIOESTER DEHYDRATASE TYPE 2, MITOCHONDRIAL"/>
    <property type="match status" value="1"/>
</dbReference>
<dbReference type="InterPro" id="IPR050965">
    <property type="entry name" value="UPF0336/Enoyl-CoA_hydratase"/>
</dbReference>
<sequence length="144" mass="15622">MNNSEIFIGQKFSLNKLVTNEDVLMFSEVTGDKNPLHLDDEYAKTTMFGERIAHGMISAGVISGAIGMHLPGQGTTYLSQDLAFKKPVKIGDTIQVNLEISEVIHKSKFDIVVIKTTCLNNNGDVVVDGFAKVIPPKGMAVIEA</sequence>
<accession>A0ABQ5N5U2</accession>
<reference evidence="2 3" key="1">
    <citation type="journal article" date="2024" name="Int. J. Syst. Evol. Microbiol.">
        <title>Clostridium omnivorum sp. nov., isolated from anoxic soil under the treatment of reductive soil disinfestation.</title>
        <authorList>
            <person name="Ueki A."/>
            <person name="Tonouchi A."/>
            <person name="Kaku N."/>
            <person name="Honma S."/>
            <person name="Ueki K."/>
        </authorList>
    </citation>
    <scope>NUCLEOTIDE SEQUENCE [LARGE SCALE GENOMIC DNA]</scope>
    <source>
        <strain evidence="2 3">E14</strain>
    </source>
</reference>
<proteinExistence type="predicted"/>
<dbReference type="EMBL" id="BRXR01000001">
    <property type="protein sequence ID" value="GLC30568.1"/>
    <property type="molecule type" value="Genomic_DNA"/>
</dbReference>
<dbReference type="RefSeq" id="WP_264849835.1">
    <property type="nucleotide sequence ID" value="NZ_BRXR01000001.1"/>
</dbReference>
<name>A0ABQ5N5U2_9CLOT</name>
<dbReference type="InterPro" id="IPR029069">
    <property type="entry name" value="HotDog_dom_sf"/>
</dbReference>
<dbReference type="CDD" id="cd03449">
    <property type="entry name" value="R_hydratase"/>
    <property type="match status" value="1"/>
</dbReference>
<evidence type="ECO:0000259" key="1">
    <source>
        <dbReference type="Pfam" id="PF01575"/>
    </source>
</evidence>